<dbReference type="SUPFAM" id="SSF53720">
    <property type="entry name" value="ALDH-like"/>
    <property type="match status" value="1"/>
</dbReference>
<dbReference type="InterPro" id="IPR015590">
    <property type="entry name" value="Aldehyde_DH_dom"/>
</dbReference>
<gene>
    <name evidence="6" type="ORF">TPA0910_69090</name>
</gene>
<dbReference type="InterPro" id="IPR016161">
    <property type="entry name" value="Ald_DH/histidinol_DH"/>
</dbReference>
<dbReference type="Gene3D" id="3.40.309.10">
    <property type="entry name" value="Aldehyde Dehydrogenase, Chain A, domain 2"/>
    <property type="match status" value="1"/>
</dbReference>
<feature type="active site" evidence="2">
    <location>
        <position position="256"/>
    </location>
</feature>
<evidence type="ECO:0000256" key="2">
    <source>
        <dbReference type="PROSITE-ProRule" id="PRU10007"/>
    </source>
</evidence>
<dbReference type="InterPro" id="IPR016162">
    <property type="entry name" value="Ald_DH_N"/>
</dbReference>
<evidence type="ECO:0000256" key="3">
    <source>
        <dbReference type="RuleBase" id="RU003345"/>
    </source>
</evidence>
<proteinExistence type="inferred from homology"/>
<sequence>MSNRQVSNRAQVRNRQVSNEHPHPDDHPHEHRVLNPATEEVIATVPAATPGDVAAAVARATGAQRRWAALAPADRARLLRRFAAAVDGHLEELAALEVREAGHPIGNARWEAGNVRDLLDYAAGGAERLSGDQIPVAGGLNVTFREPLGVVAVIAPWNFPMPIAAWGTAPALAAGNAVVLKPAETTPLTALRLAELALEAGLPEGLFQVLPGAGPVAGAALVEHPGVAKVVFTGSTAVGKEIMAKCAAGVKRVTLELGGKSPNIVFADADIERAAASAPGSFLDNTGQDCCARSRILVQACVYDRFMELLAPAVTSFTVGDPADPATAMGPLISAAQRERVRSYVPEDAPAAIRGEAPKGKGFWYPATVLEATGPGDRTAVEEIFGPVAVVLPFEDEADAVRLANATDYGLSGSIWTRDVGRAVRVSRAVAAGNLSVNSHSSVRYATPFGGYKQSGLGRELGPDALAAFTETKNVFISTEEH</sequence>
<evidence type="ECO:0000313" key="7">
    <source>
        <dbReference type="Proteomes" id="UP001054854"/>
    </source>
</evidence>
<feature type="region of interest" description="Disordered" evidence="4">
    <location>
        <begin position="1"/>
        <end position="31"/>
    </location>
</feature>
<dbReference type="InterPro" id="IPR029510">
    <property type="entry name" value="Ald_DH_CS_GLU"/>
</dbReference>
<feature type="domain" description="Aldehyde dehydrogenase" evidence="5">
    <location>
        <begin position="29"/>
        <end position="475"/>
    </location>
</feature>
<keyword evidence="1 3" id="KW-0560">Oxidoreductase</keyword>
<keyword evidence="7" id="KW-1185">Reference proteome</keyword>
<dbReference type="InterPro" id="IPR016160">
    <property type="entry name" value="Ald_DH_CS_CYS"/>
</dbReference>
<dbReference type="InterPro" id="IPR016163">
    <property type="entry name" value="Ald_DH_C"/>
</dbReference>
<evidence type="ECO:0000259" key="5">
    <source>
        <dbReference type="Pfam" id="PF00171"/>
    </source>
</evidence>
<dbReference type="Proteomes" id="UP001054854">
    <property type="component" value="Unassembled WGS sequence"/>
</dbReference>
<comment type="similarity">
    <text evidence="3">Belongs to the aldehyde dehydrogenase family.</text>
</comment>
<dbReference type="Gene3D" id="3.40.605.10">
    <property type="entry name" value="Aldehyde Dehydrogenase, Chain A, domain 1"/>
    <property type="match status" value="1"/>
</dbReference>
<dbReference type="EMBL" id="BNEK01000005">
    <property type="protein sequence ID" value="GHJ32476.1"/>
    <property type="molecule type" value="Genomic_DNA"/>
</dbReference>
<feature type="compositionally biased region" description="Basic and acidic residues" evidence="4">
    <location>
        <begin position="18"/>
        <end position="31"/>
    </location>
</feature>
<feature type="compositionally biased region" description="Polar residues" evidence="4">
    <location>
        <begin position="1"/>
        <end position="17"/>
    </location>
</feature>
<dbReference type="Pfam" id="PF00171">
    <property type="entry name" value="Aldedh"/>
    <property type="match status" value="1"/>
</dbReference>
<organism evidence="6 7">
    <name type="scientific">Streptomyces hygroscopicus</name>
    <dbReference type="NCBI Taxonomy" id="1912"/>
    <lineage>
        <taxon>Bacteria</taxon>
        <taxon>Bacillati</taxon>
        <taxon>Actinomycetota</taxon>
        <taxon>Actinomycetes</taxon>
        <taxon>Kitasatosporales</taxon>
        <taxon>Streptomycetaceae</taxon>
        <taxon>Streptomyces</taxon>
        <taxon>Streptomyces violaceusniger group</taxon>
    </lineage>
</organism>
<protein>
    <submittedName>
        <fullName evidence="6">Aldehyde dehydrogenase</fullName>
    </submittedName>
</protein>
<dbReference type="PROSITE" id="PS00687">
    <property type="entry name" value="ALDEHYDE_DEHYDR_GLU"/>
    <property type="match status" value="1"/>
</dbReference>
<reference evidence="6" key="1">
    <citation type="submission" date="2024-05" db="EMBL/GenBank/DDBJ databases">
        <title>Whole genome shotgun sequence of Streptomyces hygroscopicus NBRC 113678.</title>
        <authorList>
            <person name="Komaki H."/>
            <person name="Tamura T."/>
        </authorList>
    </citation>
    <scope>NUCLEOTIDE SEQUENCE</scope>
    <source>
        <strain evidence="6">N11-34</strain>
    </source>
</reference>
<comment type="caution">
    <text evidence="6">The sequence shown here is derived from an EMBL/GenBank/DDBJ whole genome shotgun (WGS) entry which is preliminary data.</text>
</comment>
<evidence type="ECO:0000256" key="4">
    <source>
        <dbReference type="SAM" id="MobiDB-lite"/>
    </source>
</evidence>
<dbReference type="PROSITE" id="PS00070">
    <property type="entry name" value="ALDEHYDE_DEHYDR_CYS"/>
    <property type="match status" value="1"/>
</dbReference>
<name>A0ABQ3UAP1_STRHY</name>
<evidence type="ECO:0000256" key="1">
    <source>
        <dbReference type="ARBA" id="ARBA00023002"/>
    </source>
</evidence>
<accession>A0ABQ3UAP1</accession>
<evidence type="ECO:0000313" key="6">
    <source>
        <dbReference type="EMBL" id="GHJ32476.1"/>
    </source>
</evidence>
<dbReference type="PANTHER" id="PTHR11699">
    <property type="entry name" value="ALDEHYDE DEHYDROGENASE-RELATED"/>
    <property type="match status" value="1"/>
</dbReference>